<dbReference type="RefSeq" id="WP_047224588.1">
    <property type="nucleotide sequence ID" value="NZ_JWIO01000042.1"/>
</dbReference>
<gene>
    <name evidence="2" type="ORF">FrCorBMG51_20145</name>
</gene>
<protein>
    <submittedName>
        <fullName evidence="2">Formiminotransferase-cyclodeaminase</fullName>
    </submittedName>
</protein>
<dbReference type="EMBL" id="JWIO01000042">
    <property type="protein sequence ID" value="KLL10129.1"/>
    <property type="molecule type" value="Genomic_DNA"/>
</dbReference>
<dbReference type="Pfam" id="PF04961">
    <property type="entry name" value="FTCD_C"/>
    <property type="match status" value="1"/>
</dbReference>
<dbReference type="InterPro" id="IPR036178">
    <property type="entry name" value="Formintransfe-cycloase-like_sf"/>
</dbReference>
<dbReference type="Gene3D" id="1.20.120.680">
    <property type="entry name" value="Formiminotetrahydrofolate cyclodeaminase monomer, up-and-down helical bundle"/>
    <property type="match status" value="1"/>
</dbReference>
<feature type="domain" description="Cyclodeaminase/cyclohydrolase" evidence="1">
    <location>
        <begin position="6"/>
        <end position="183"/>
    </location>
</feature>
<evidence type="ECO:0000259" key="1">
    <source>
        <dbReference type="Pfam" id="PF04961"/>
    </source>
</evidence>
<comment type="caution">
    <text evidence="2">The sequence shown here is derived from an EMBL/GenBank/DDBJ whole genome shotgun (WGS) entry which is preliminary data.</text>
</comment>
<dbReference type="InterPro" id="IPR007044">
    <property type="entry name" value="Cyclodeamin/CycHdrlase"/>
</dbReference>
<keyword evidence="3" id="KW-1185">Reference proteome</keyword>
<evidence type="ECO:0000313" key="3">
    <source>
        <dbReference type="Proteomes" id="UP000035425"/>
    </source>
</evidence>
<accession>A0ABR5F0A2</accession>
<dbReference type="SUPFAM" id="SSF101262">
    <property type="entry name" value="Methenyltetrahydrofolate cyclohydrolase-like"/>
    <property type="match status" value="1"/>
</dbReference>
<evidence type="ECO:0000313" key="2">
    <source>
        <dbReference type="EMBL" id="KLL10129.1"/>
    </source>
</evidence>
<dbReference type="Proteomes" id="UP000035425">
    <property type="component" value="Unassembled WGS sequence"/>
</dbReference>
<name>A0ABR5F0A2_9ACTN</name>
<reference evidence="2 3" key="1">
    <citation type="submission" date="2014-12" db="EMBL/GenBank/DDBJ databases">
        <title>Frankia sp. BMG5.1 draft genome.</title>
        <authorList>
            <person name="Gtari M."/>
            <person name="Ghodhbane-Gtari F."/>
            <person name="Nouioui I."/>
            <person name="Ktari A."/>
            <person name="Hezbri K."/>
            <person name="Mimouni W."/>
            <person name="Sbissi I."/>
            <person name="Ayari A."/>
            <person name="Yamanaka T."/>
            <person name="Normand P."/>
            <person name="Tisa L.S."/>
            <person name="Boudabous A."/>
        </authorList>
    </citation>
    <scope>NUCLEOTIDE SEQUENCE [LARGE SCALE GENOMIC DNA]</scope>
    <source>
        <strain evidence="2 3">BMG5.1</strain>
    </source>
</reference>
<proteinExistence type="predicted"/>
<organism evidence="2 3">
    <name type="scientific">Protofrankia coriariae</name>
    <dbReference type="NCBI Taxonomy" id="1562887"/>
    <lineage>
        <taxon>Bacteria</taxon>
        <taxon>Bacillati</taxon>
        <taxon>Actinomycetota</taxon>
        <taxon>Actinomycetes</taxon>
        <taxon>Frankiales</taxon>
        <taxon>Frankiaceae</taxon>
        <taxon>Protofrankia</taxon>
    </lineage>
</organism>
<sequence length="207" mass="20672">MDDKTMAGFLAELASPAPAPGGGAAAALQAALGAALVSMVCNLTIGRPRYAEHEATMLSARSEADKARAEALALAAADARAFAAVSDAYKLPKGTDEERAARSRAIQTALVTAAEVPLHTAAVAAAVVGLCARIIDGANVNVLSDVGVAAASARAALDSAAINVRVNTAVMTDADARERATAALADHLTSVATADSIVRAVGERIGS</sequence>